<dbReference type="Gene3D" id="3.30.70.20">
    <property type="match status" value="1"/>
</dbReference>
<dbReference type="PROSITE" id="PS51379">
    <property type="entry name" value="4FE4S_FER_2"/>
    <property type="match status" value="1"/>
</dbReference>
<protein>
    <recommendedName>
        <fullName evidence="1">4Fe-4S ferredoxin-type domain-containing protein</fullName>
    </recommendedName>
</protein>
<dbReference type="SUPFAM" id="SSF54862">
    <property type="entry name" value="4Fe-4S ferredoxins"/>
    <property type="match status" value="1"/>
</dbReference>
<dbReference type="InterPro" id="IPR017900">
    <property type="entry name" value="4Fe4S_Fe_S_CS"/>
</dbReference>
<dbReference type="InterPro" id="IPR017896">
    <property type="entry name" value="4Fe4S_Fe-S-bd"/>
</dbReference>
<dbReference type="PROSITE" id="PS00198">
    <property type="entry name" value="4FE4S_FER_1"/>
    <property type="match status" value="1"/>
</dbReference>
<dbReference type="EMBL" id="BART01011703">
    <property type="protein sequence ID" value="GAG88250.1"/>
    <property type="molecule type" value="Genomic_DNA"/>
</dbReference>
<feature type="non-terminal residue" evidence="2">
    <location>
        <position position="1"/>
    </location>
</feature>
<dbReference type="AlphaFoldDB" id="X1AZU3"/>
<feature type="domain" description="4Fe-4S ferredoxin-type" evidence="1">
    <location>
        <begin position="1"/>
        <end position="26"/>
    </location>
</feature>
<organism evidence="2">
    <name type="scientific">marine sediment metagenome</name>
    <dbReference type="NCBI Taxonomy" id="412755"/>
    <lineage>
        <taxon>unclassified sequences</taxon>
        <taxon>metagenomes</taxon>
        <taxon>ecological metagenomes</taxon>
    </lineage>
</organism>
<comment type="caution">
    <text evidence="2">The sequence shown here is derived from an EMBL/GenBank/DDBJ whole genome shotgun (WGS) entry which is preliminary data.</text>
</comment>
<evidence type="ECO:0000259" key="1">
    <source>
        <dbReference type="PROSITE" id="PS51379"/>
    </source>
</evidence>
<gene>
    <name evidence="2" type="ORF">S01H4_24794</name>
</gene>
<name>X1AZU3_9ZZZZ</name>
<reference evidence="2" key="1">
    <citation type="journal article" date="2014" name="Front. Microbiol.">
        <title>High frequency of phylogenetically diverse reductive dehalogenase-homologous genes in deep subseafloor sedimentary metagenomes.</title>
        <authorList>
            <person name="Kawai M."/>
            <person name="Futagami T."/>
            <person name="Toyoda A."/>
            <person name="Takaki Y."/>
            <person name="Nishi S."/>
            <person name="Hori S."/>
            <person name="Arai W."/>
            <person name="Tsubouchi T."/>
            <person name="Morono Y."/>
            <person name="Uchiyama I."/>
            <person name="Ito T."/>
            <person name="Fujiyama A."/>
            <person name="Inagaki F."/>
            <person name="Takami H."/>
        </authorList>
    </citation>
    <scope>NUCLEOTIDE SEQUENCE</scope>
    <source>
        <strain evidence="2">Expedition CK06-06</strain>
    </source>
</reference>
<evidence type="ECO:0000313" key="2">
    <source>
        <dbReference type="EMBL" id="GAG88250.1"/>
    </source>
</evidence>
<accession>X1AZU3</accession>
<dbReference type="Pfam" id="PF00037">
    <property type="entry name" value="Fer4"/>
    <property type="match status" value="1"/>
</dbReference>
<sequence>VNEALCKGCGACVGSCPSGAMQQYGFKDKQIIPMVDETV</sequence>
<proteinExistence type="predicted"/>